<dbReference type="Proteomes" id="UP000823749">
    <property type="component" value="Chromosome 3"/>
</dbReference>
<protein>
    <recommendedName>
        <fullName evidence="1">VIN3-like C-terminal domain-containing protein</fullName>
    </recommendedName>
</protein>
<gene>
    <name evidence="2" type="ORF">RHGRI_009056</name>
</gene>
<evidence type="ECO:0000313" key="2">
    <source>
        <dbReference type="EMBL" id="KAG5559387.1"/>
    </source>
</evidence>
<proteinExistence type="predicted"/>
<comment type="caution">
    <text evidence="2">The sequence shown here is derived from an EMBL/GenBank/DDBJ whole genome shotgun (WGS) entry which is preliminary data.</text>
</comment>
<dbReference type="PANTHER" id="PTHR46286">
    <property type="entry name" value="VIN3-LIKE PROTEIN 2-RELATED"/>
    <property type="match status" value="1"/>
</dbReference>
<dbReference type="AlphaFoldDB" id="A0AAV6L309"/>
<accession>A0AAV6L309</accession>
<dbReference type="PANTHER" id="PTHR46286:SF1">
    <property type="entry name" value="VIN3-LIKE PROTEIN 1"/>
    <property type="match status" value="1"/>
</dbReference>
<dbReference type="GO" id="GO:0040029">
    <property type="term" value="P:epigenetic regulation of gene expression"/>
    <property type="evidence" value="ECO:0007669"/>
    <property type="project" value="InterPro"/>
</dbReference>
<dbReference type="EMBL" id="JACTNZ010000003">
    <property type="protein sequence ID" value="KAG5559387.1"/>
    <property type="molecule type" value="Genomic_DNA"/>
</dbReference>
<dbReference type="Pfam" id="PF23380">
    <property type="entry name" value="VIN3_C"/>
    <property type="match status" value="1"/>
</dbReference>
<sequence length="89" mass="10475">MTHESRGLDDNLEYCVKTIRRLECEGRIKREFRIKLLTWFSLRSTEQERRVVNTFIRTMIDDPSSLAARLVDTFSDTVSNKKPRHGICS</sequence>
<evidence type="ECO:0000259" key="1">
    <source>
        <dbReference type="Pfam" id="PF23380"/>
    </source>
</evidence>
<feature type="domain" description="VIN3-like C-terminal" evidence="1">
    <location>
        <begin position="9"/>
        <end position="82"/>
    </location>
</feature>
<dbReference type="InterPro" id="IPR056990">
    <property type="entry name" value="VIN3-like_C"/>
</dbReference>
<dbReference type="GO" id="GO:0010048">
    <property type="term" value="P:vernalization response"/>
    <property type="evidence" value="ECO:0007669"/>
    <property type="project" value="InterPro"/>
</dbReference>
<dbReference type="InterPro" id="IPR044514">
    <property type="entry name" value="VIN3-like"/>
</dbReference>
<evidence type="ECO:0000313" key="3">
    <source>
        <dbReference type="Proteomes" id="UP000823749"/>
    </source>
</evidence>
<organism evidence="2 3">
    <name type="scientific">Rhododendron griersonianum</name>
    <dbReference type="NCBI Taxonomy" id="479676"/>
    <lineage>
        <taxon>Eukaryota</taxon>
        <taxon>Viridiplantae</taxon>
        <taxon>Streptophyta</taxon>
        <taxon>Embryophyta</taxon>
        <taxon>Tracheophyta</taxon>
        <taxon>Spermatophyta</taxon>
        <taxon>Magnoliopsida</taxon>
        <taxon>eudicotyledons</taxon>
        <taxon>Gunneridae</taxon>
        <taxon>Pentapetalae</taxon>
        <taxon>asterids</taxon>
        <taxon>Ericales</taxon>
        <taxon>Ericaceae</taxon>
        <taxon>Ericoideae</taxon>
        <taxon>Rhodoreae</taxon>
        <taxon>Rhododendron</taxon>
    </lineage>
</organism>
<reference evidence="2" key="1">
    <citation type="submission" date="2020-08" db="EMBL/GenBank/DDBJ databases">
        <title>Plant Genome Project.</title>
        <authorList>
            <person name="Zhang R.-G."/>
        </authorList>
    </citation>
    <scope>NUCLEOTIDE SEQUENCE</scope>
    <source>
        <strain evidence="2">WSP0</strain>
        <tissue evidence="2">Leaf</tissue>
    </source>
</reference>
<keyword evidence="3" id="KW-1185">Reference proteome</keyword>
<name>A0AAV6L309_9ERIC</name>